<dbReference type="InterPro" id="IPR013424">
    <property type="entry name" value="Ice-binding_C"/>
</dbReference>
<dbReference type="AlphaFoldDB" id="A0A8J7HSA2"/>
<evidence type="ECO:0000313" key="3">
    <source>
        <dbReference type="Proteomes" id="UP000632766"/>
    </source>
</evidence>
<name>A0A8J7HSA2_9NOST</name>
<dbReference type="RefSeq" id="WP_198127016.1">
    <property type="nucleotide sequence ID" value="NZ_JAECZC010000056.1"/>
</dbReference>
<evidence type="ECO:0000256" key="1">
    <source>
        <dbReference type="SAM" id="SignalP"/>
    </source>
</evidence>
<dbReference type="NCBIfam" id="TIGR04155">
    <property type="entry name" value="cyano_PEP"/>
    <property type="match status" value="1"/>
</dbReference>
<protein>
    <submittedName>
        <fullName evidence="2">PEP-CTERM sorting domain-containing protein</fullName>
    </submittedName>
</protein>
<feature type="chain" id="PRO_5035212570" evidence="1">
    <location>
        <begin position="27"/>
        <end position="211"/>
    </location>
</feature>
<organism evidence="2 3">
    <name type="scientific">Amazonocrinis nigriterrae CENA67</name>
    <dbReference type="NCBI Taxonomy" id="2794033"/>
    <lineage>
        <taxon>Bacteria</taxon>
        <taxon>Bacillati</taxon>
        <taxon>Cyanobacteriota</taxon>
        <taxon>Cyanophyceae</taxon>
        <taxon>Nostocales</taxon>
        <taxon>Nostocaceae</taxon>
        <taxon>Amazonocrinis</taxon>
        <taxon>Amazonocrinis nigriterrae</taxon>
    </lineage>
</organism>
<dbReference type="InterPro" id="IPR026374">
    <property type="entry name" value="Cyano_PEP"/>
</dbReference>
<reference evidence="2 3" key="1">
    <citation type="journal article" date="2021" name="Int. J. Syst. Evol. Microbiol.">
        <title>Amazonocrinis nigriterrae gen. nov., sp. nov., Atlanticothrix silvestris gen. nov., sp. nov. and Dendronalium phyllosphericum gen. nov., sp. nov., nostocacean cyanobacteria from Brazilian environments.</title>
        <authorList>
            <person name="Alvarenga D.O."/>
            <person name="Andreote A.P.D."/>
            <person name="Branco L.H.Z."/>
            <person name="Delbaje E."/>
            <person name="Cruz R.B."/>
            <person name="Varani A.M."/>
            <person name="Fiore M.F."/>
        </authorList>
    </citation>
    <scope>NUCLEOTIDE SEQUENCE [LARGE SCALE GENOMIC DNA]</scope>
    <source>
        <strain evidence="2 3">CENA67</strain>
    </source>
</reference>
<keyword evidence="3" id="KW-1185">Reference proteome</keyword>
<comment type="caution">
    <text evidence="2">The sequence shown here is derived from an EMBL/GenBank/DDBJ whole genome shotgun (WGS) entry which is preliminary data.</text>
</comment>
<keyword evidence="1" id="KW-0732">Signal</keyword>
<gene>
    <name evidence="2" type="ORF">I8748_24020</name>
</gene>
<sequence>MFAKKSIYCLASVTVLLTVMSKSASAAIIKQTVDDFNGTFNSVNLPIGSREVPTGVISARQNPNLPSVVTFDTDTKQSIFNLNFLLHFPLLNALGLQSIPIAPFVTGSYRVDGQDLIADMTGQGIVSGSSPFAGIQTFFQVRWRVKSPLDTSTLLGQIESEVVTICPPSSACVQTTGTGRATSVPEPGTMAGIIVASAMGYCMKRQRKKPC</sequence>
<dbReference type="Proteomes" id="UP000632766">
    <property type="component" value="Unassembled WGS sequence"/>
</dbReference>
<feature type="signal peptide" evidence="1">
    <location>
        <begin position="1"/>
        <end position="26"/>
    </location>
</feature>
<evidence type="ECO:0000313" key="2">
    <source>
        <dbReference type="EMBL" id="MBH8565213.1"/>
    </source>
</evidence>
<proteinExistence type="predicted"/>
<dbReference type="EMBL" id="JAECZC010000056">
    <property type="protein sequence ID" value="MBH8565213.1"/>
    <property type="molecule type" value="Genomic_DNA"/>
</dbReference>
<accession>A0A8J7HSA2</accession>
<dbReference type="NCBIfam" id="TIGR02595">
    <property type="entry name" value="PEP_CTERM"/>
    <property type="match status" value="1"/>
</dbReference>